<sequence>MGKETGLPKNIRQIGEIDGDKKICLEDYVMTYIRKKEQQENFLGVFLGERREAEGETYLYIRGILEAVGETKEELQKKLEEQKKEYFPDWEVLGCCVIGVYPAGVLEQLSAVWPEAGTFIYHLQEQEETVYWREGEKYRSLKGYFVFYEQNRRMQEYLSEVFPDDRVEKESLPDKAIKTFRQKIEGKEQKRMGSFLKIASSFFVVTVLVIGTIVVNRLDEIRSASSVDGGGTAENEVVVIQDEPQKLFTENGEEAAADVAPEEAGDLSVENAEIGGETEAAAALEQNGAEDASLYTDDILVEETLTAGTAETETQALSGEPEETAGFESETSAQEASAAVRQTTASYVIKEGDTLADICTKYYGSLDRLEDICQINEITDANLVVPGQKIVLP</sequence>
<evidence type="ECO:0000259" key="3">
    <source>
        <dbReference type="PROSITE" id="PS51782"/>
    </source>
</evidence>
<evidence type="ECO:0000313" key="5">
    <source>
        <dbReference type="Proteomes" id="UP000886757"/>
    </source>
</evidence>
<evidence type="ECO:0000313" key="4">
    <source>
        <dbReference type="EMBL" id="HIR13805.1"/>
    </source>
</evidence>
<dbReference type="Proteomes" id="UP000886757">
    <property type="component" value="Unassembled WGS sequence"/>
</dbReference>
<keyword evidence="2" id="KW-0472">Membrane</keyword>
<dbReference type="InterPro" id="IPR036779">
    <property type="entry name" value="LysM_dom_sf"/>
</dbReference>
<evidence type="ECO:0000256" key="1">
    <source>
        <dbReference type="SAM" id="MobiDB-lite"/>
    </source>
</evidence>
<protein>
    <submittedName>
        <fullName evidence="4">LysM peptidoglycan-binding domain-containing protein</fullName>
    </submittedName>
</protein>
<dbReference type="Gene3D" id="3.10.350.10">
    <property type="entry name" value="LysM domain"/>
    <property type="match status" value="1"/>
</dbReference>
<feature type="transmembrane region" description="Helical" evidence="2">
    <location>
        <begin position="195"/>
        <end position="215"/>
    </location>
</feature>
<keyword evidence="2" id="KW-0812">Transmembrane</keyword>
<dbReference type="InterPro" id="IPR018392">
    <property type="entry name" value="LysM"/>
</dbReference>
<dbReference type="AlphaFoldDB" id="A0A9D1ABY3"/>
<name>A0A9D1ABY3_9FIRM</name>
<dbReference type="EMBL" id="DVGK01000087">
    <property type="protein sequence ID" value="HIR13805.1"/>
    <property type="molecule type" value="Genomic_DNA"/>
</dbReference>
<dbReference type="Pfam" id="PF01476">
    <property type="entry name" value="LysM"/>
    <property type="match status" value="1"/>
</dbReference>
<proteinExistence type="predicted"/>
<reference evidence="4" key="2">
    <citation type="journal article" date="2021" name="PeerJ">
        <title>Extensive microbial diversity within the chicken gut microbiome revealed by metagenomics and culture.</title>
        <authorList>
            <person name="Gilroy R."/>
            <person name="Ravi A."/>
            <person name="Getino M."/>
            <person name="Pursley I."/>
            <person name="Horton D.L."/>
            <person name="Alikhan N.F."/>
            <person name="Baker D."/>
            <person name="Gharbi K."/>
            <person name="Hall N."/>
            <person name="Watson M."/>
            <person name="Adriaenssens E.M."/>
            <person name="Foster-Nyarko E."/>
            <person name="Jarju S."/>
            <person name="Secka A."/>
            <person name="Antonio M."/>
            <person name="Oren A."/>
            <person name="Chaudhuri R.R."/>
            <person name="La Ragione R."/>
            <person name="Hildebrand F."/>
            <person name="Pallen M.J."/>
        </authorList>
    </citation>
    <scope>NUCLEOTIDE SEQUENCE</scope>
    <source>
        <strain evidence="4">ChiSjej4B22-8148</strain>
    </source>
</reference>
<feature type="region of interest" description="Disordered" evidence="1">
    <location>
        <begin position="311"/>
        <end position="333"/>
    </location>
</feature>
<dbReference type="SUPFAM" id="SSF54106">
    <property type="entry name" value="LysM domain"/>
    <property type="match status" value="1"/>
</dbReference>
<accession>A0A9D1ABY3</accession>
<organism evidence="4 5">
    <name type="scientific">Candidatus Choladousia intestinavium</name>
    <dbReference type="NCBI Taxonomy" id="2840727"/>
    <lineage>
        <taxon>Bacteria</taxon>
        <taxon>Bacillati</taxon>
        <taxon>Bacillota</taxon>
        <taxon>Clostridia</taxon>
        <taxon>Lachnospirales</taxon>
        <taxon>Lachnospiraceae</taxon>
        <taxon>Lachnospiraceae incertae sedis</taxon>
        <taxon>Candidatus Choladousia</taxon>
    </lineage>
</organism>
<evidence type="ECO:0000256" key="2">
    <source>
        <dbReference type="SAM" id="Phobius"/>
    </source>
</evidence>
<comment type="caution">
    <text evidence="4">The sequence shown here is derived from an EMBL/GenBank/DDBJ whole genome shotgun (WGS) entry which is preliminary data.</text>
</comment>
<keyword evidence="2" id="KW-1133">Transmembrane helix</keyword>
<gene>
    <name evidence="4" type="ORF">IAB31_07775</name>
</gene>
<dbReference type="PROSITE" id="PS51782">
    <property type="entry name" value="LYSM"/>
    <property type="match status" value="1"/>
</dbReference>
<feature type="domain" description="LysM" evidence="3">
    <location>
        <begin position="345"/>
        <end position="392"/>
    </location>
</feature>
<dbReference type="SMART" id="SM00257">
    <property type="entry name" value="LysM"/>
    <property type="match status" value="1"/>
</dbReference>
<reference evidence="4" key="1">
    <citation type="submission" date="2020-10" db="EMBL/GenBank/DDBJ databases">
        <authorList>
            <person name="Gilroy R."/>
        </authorList>
    </citation>
    <scope>NUCLEOTIDE SEQUENCE</scope>
    <source>
        <strain evidence="4">ChiSjej4B22-8148</strain>
    </source>
</reference>